<dbReference type="PANTHER" id="PTHR43372:SF3">
    <property type="entry name" value="AT07710P-RELATED"/>
    <property type="match status" value="1"/>
</dbReference>
<evidence type="ECO:0000259" key="1">
    <source>
        <dbReference type="Pfam" id="PF01425"/>
    </source>
</evidence>
<feature type="domain" description="Amidase" evidence="1">
    <location>
        <begin position="87"/>
        <end position="514"/>
    </location>
</feature>
<dbReference type="SMR" id="A0A1V9X0N1"/>
<dbReference type="STRING" id="418985.A0A1V9X0N1"/>
<dbReference type="EMBL" id="MNPL01030325">
    <property type="protein sequence ID" value="OQR66988.1"/>
    <property type="molecule type" value="Genomic_DNA"/>
</dbReference>
<dbReference type="SUPFAM" id="SSF75304">
    <property type="entry name" value="Amidase signature (AS) enzymes"/>
    <property type="match status" value="2"/>
</dbReference>
<dbReference type="InterPro" id="IPR052739">
    <property type="entry name" value="FAAH2"/>
</dbReference>
<dbReference type="GO" id="GO:0012505">
    <property type="term" value="C:endomembrane system"/>
    <property type="evidence" value="ECO:0007669"/>
    <property type="project" value="TreeGrafter"/>
</dbReference>
<name>A0A1V9X0N1_9ACAR</name>
<comment type="caution">
    <text evidence="2">The sequence shown here is derived from an EMBL/GenBank/DDBJ whole genome shotgun (WGS) entry which is preliminary data.</text>
</comment>
<dbReference type="AlphaFoldDB" id="A0A1V9X0N1"/>
<organism evidence="2 3">
    <name type="scientific">Tropilaelaps mercedesae</name>
    <dbReference type="NCBI Taxonomy" id="418985"/>
    <lineage>
        <taxon>Eukaryota</taxon>
        <taxon>Metazoa</taxon>
        <taxon>Ecdysozoa</taxon>
        <taxon>Arthropoda</taxon>
        <taxon>Chelicerata</taxon>
        <taxon>Arachnida</taxon>
        <taxon>Acari</taxon>
        <taxon>Parasitiformes</taxon>
        <taxon>Mesostigmata</taxon>
        <taxon>Gamasina</taxon>
        <taxon>Dermanyssoidea</taxon>
        <taxon>Laelapidae</taxon>
        <taxon>Tropilaelaps</taxon>
    </lineage>
</organism>
<protein>
    <submittedName>
        <fullName evidence="2">Fatty-acid amide hydrolase 2-like</fullName>
    </submittedName>
</protein>
<dbReference type="Gene3D" id="3.90.1300.10">
    <property type="entry name" value="Amidase signature (AS) domain"/>
    <property type="match status" value="2"/>
</dbReference>
<dbReference type="InParanoid" id="A0A1V9X0N1"/>
<accession>A0A1V9X0N1</accession>
<dbReference type="Pfam" id="PF01425">
    <property type="entry name" value="Amidase"/>
    <property type="match status" value="2"/>
</dbReference>
<feature type="domain" description="Amidase" evidence="1">
    <location>
        <begin position="619"/>
        <end position="1057"/>
    </location>
</feature>
<keyword evidence="3" id="KW-1185">Reference proteome</keyword>
<dbReference type="GO" id="GO:0016787">
    <property type="term" value="F:hydrolase activity"/>
    <property type="evidence" value="ECO:0007669"/>
    <property type="project" value="UniProtKB-KW"/>
</dbReference>
<dbReference type="OrthoDB" id="6428749at2759"/>
<dbReference type="PANTHER" id="PTHR43372">
    <property type="entry name" value="FATTY-ACID AMIDE HYDROLASE"/>
    <property type="match status" value="1"/>
</dbReference>
<dbReference type="InterPro" id="IPR036928">
    <property type="entry name" value="AS_sf"/>
</dbReference>
<reference evidence="2 3" key="1">
    <citation type="journal article" date="2017" name="Gigascience">
        <title>Draft genome of the honey bee ectoparasitic mite, Tropilaelaps mercedesae, is shaped by the parasitic life history.</title>
        <authorList>
            <person name="Dong X."/>
            <person name="Armstrong S.D."/>
            <person name="Xia D."/>
            <person name="Makepeace B.L."/>
            <person name="Darby A.C."/>
            <person name="Kadowaki T."/>
        </authorList>
    </citation>
    <scope>NUCLEOTIDE SEQUENCE [LARGE SCALE GENOMIC DNA]</scope>
    <source>
        <strain evidence="2">Wuxi-XJTLU</strain>
    </source>
</reference>
<proteinExistence type="predicted"/>
<evidence type="ECO:0000313" key="3">
    <source>
        <dbReference type="Proteomes" id="UP000192247"/>
    </source>
</evidence>
<gene>
    <name evidence="2" type="ORF">BIW11_02267</name>
</gene>
<dbReference type="Proteomes" id="UP000192247">
    <property type="component" value="Unassembled WGS sequence"/>
</dbReference>
<sequence>MQSRYNLGVICGCFDINMASWAITLLSILSEVVSLLLIRAYETTKYVFHQGFRDGRRKIPPLRKAFLSYPATRLAKMLRKRQLSSEELVNAIIARILEVEPFLNAVVEDRFKAALYEARQADKELALCKDTKKLARSRPFLGVPFTVTNSIGVKGLLIETGNEARYGVRSRNDAILVSRMIAAGGIILAVTNVSESCFWVECSNHLYGRTNNPYDLHRTPGGSSGGESALVSACASTLGVGWDISGSIRLPSAWCGLFGHKPSPGFVSNDGTFPDKHRALRSQIVVAGPIARTAEDCIATMRVIADDPSTLRLDEPVDVGNLRVFFCDHEGATWVSSVQPKMRKQVRRVVDFLKNDFGVKVQPFPEAEKLAECQEWWFNYLAAEDPDFQLSFDGPDNLSGPIIELVKHASGFSLHDSHSVAFNLLYELYRLDLGKCRKSYRAFERFKHCLRDLLQDNGVLILPSTTSIAPFHHGTLCNPLRYLRLAGLINVLQLPATIVPMGLDYRGLPLSVQRRQAERHNEETLSAGATRTIALVIGRVCDRNDIMRGSSTLARLLYLLSELLSLLSVRTYETVKFFFHQGFRDGRKKLPALRTPFLSYSATKLAQMIRNKELTSERLVLAVIARIREVEPLLNAVVEDRFEAALSDARKADMELAACEDIVKLAKEKPFLGIPFTVKDCICIKGMLAEVGNLSRRGFRAKEDAECVIRLIAAGGIPLAITNVAEMCLWIESTNHLHGRTNNPYDIHRTSGGSTGGESALLSACASVWGVGTDISGSIRLPSAWCGIFGHKPSPGLIACKGVVPETNLDLKFTLNVLGPMARTSEDCIEMMKIMADSPSTLGLDDPVDIGALKYFFCDHEGASYVSSIQPEVRKQVHRVVEFLKNDFNVQAKPLPEQQKMARRQEWFFSYLAAHKFPPLKLDFAQPGTTWEPTTELVKLLSGHSSRTNIAIAVNLLDEFYRRDPEKCQTSYREFEAYKRRMYDLIRNDGIIILPASASVAPFHHGTLCSPTLYFGMGGLINILGLPSTIVPMGLDSRGLPLSVQIVGPQNQDRLTLAVARELERKFGGFVPPCKIIE</sequence>
<keyword evidence="2" id="KW-0378">Hydrolase</keyword>
<evidence type="ECO:0000313" key="2">
    <source>
        <dbReference type="EMBL" id="OQR66988.1"/>
    </source>
</evidence>
<dbReference type="InterPro" id="IPR023631">
    <property type="entry name" value="Amidase_dom"/>
</dbReference>